<dbReference type="OrthoDB" id="190098at2759"/>
<proteinExistence type="predicted"/>
<keyword evidence="2" id="KW-1185">Reference proteome</keyword>
<name>E3QFD8_COLGM</name>
<dbReference type="Proteomes" id="UP000008782">
    <property type="component" value="Unassembled WGS sequence"/>
</dbReference>
<dbReference type="EMBL" id="GG697345">
    <property type="protein sequence ID" value="EFQ29576.1"/>
    <property type="molecule type" value="Genomic_DNA"/>
</dbReference>
<sequence length="124" mass="13809">MPNVSLKGPFSSIRARNGSLVKNIKELEESNLRDISLIGQHVLLHVQTVIERQGEQLALGFSEMKKEFQSLEEGIESIHLENTARDEAAEDSDCINAFQTGINYVLQMDRNSTTMTGFAATTRP</sequence>
<reference evidence="2" key="1">
    <citation type="journal article" date="2012" name="Nat. Genet.">
        <title>Lifestyle transitions in plant pathogenic Colletotrichum fungi deciphered by genome and transcriptome analyses.</title>
        <authorList>
            <person name="O'Connell R.J."/>
            <person name="Thon M.R."/>
            <person name="Hacquard S."/>
            <person name="Amyotte S.G."/>
            <person name="Kleemann J."/>
            <person name="Torres M.F."/>
            <person name="Damm U."/>
            <person name="Buiate E.A."/>
            <person name="Epstein L."/>
            <person name="Alkan N."/>
            <person name="Altmueller J."/>
            <person name="Alvarado-Balderrama L."/>
            <person name="Bauser C.A."/>
            <person name="Becker C."/>
            <person name="Birren B.W."/>
            <person name="Chen Z."/>
            <person name="Choi J."/>
            <person name="Crouch J.A."/>
            <person name="Duvick J.P."/>
            <person name="Farman M.A."/>
            <person name="Gan P."/>
            <person name="Heiman D."/>
            <person name="Henrissat B."/>
            <person name="Howard R.J."/>
            <person name="Kabbage M."/>
            <person name="Koch C."/>
            <person name="Kracher B."/>
            <person name="Kubo Y."/>
            <person name="Law A.D."/>
            <person name="Lebrun M.-H."/>
            <person name="Lee Y.-H."/>
            <person name="Miyara I."/>
            <person name="Moore N."/>
            <person name="Neumann U."/>
            <person name="Nordstroem K."/>
            <person name="Panaccione D.G."/>
            <person name="Panstruga R."/>
            <person name="Place M."/>
            <person name="Proctor R.H."/>
            <person name="Prusky D."/>
            <person name="Rech G."/>
            <person name="Reinhardt R."/>
            <person name="Rollins J.A."/>
            <person name="Rounsley S."/>
            <person name="Schardl C.L."/>
            <person name="Schwartz D.C."/>
            <person name="Shenoy N."/>
            <person name="Shirasu K."/>
            <person name="Sikhakolli U.R."/>
            <person name="Stueber K."/>
            <person name="Sukno S.A."/>
            <person name="Sweigard J.A."/>
            <person name="Takano Y."/>
            <person name="Takahara H."/>
            <person name="Trail F."/>
            <person name="van der Does H.C."/>
            <person name="Voll L.M."/>
            <person name="Will I."/>
            <person name="Young S."/>
            <person name="Zeng Q."/>
            <person name="Zhang J."/>
            <person name="Zhou S."/>
            <person name="Dickman M.B."/>
            <person name="Schulze-Lefert P."/>
            <person name="Ver Loren van Themaat E."/>
            <person name="Ma L.-J."/>
            <person name="Vaillancourt L.J."/>
        </authorList>
    </citation>
    <scope>NUCLEOTIDE SEQUENCE [LARGE SCALE GENOMIC DNA]</scope>
    <source>
        <strain evidence="2">M1.001 / M2 / FGSC 10212</strain>
    </source>
</reference>
<dbReference type="RefSeq" id="XP_008093596.1">
    <property type="nucleotide sequence ID" value="XM_008095405.1"/>
</dbReference>
<gene>
    <name evidence="1" type="ORF">GLRG_04720</name>
</gene>
<accession>E3QFD8</accession>
<dbReference type="HOGENOM" id="CLU_2003752_0_0_1"/>
<evidence type="ECO:0000313" key="1">
    <source>
        <dbReference type="EMBL" id="EFQ29576.1"/>
    </source>
</evidence>
<organism evidence="2">
    <name type="scientific">Colletotrichum graminicola (strain M1.001 / M2 / FGSC 10212)</name>
    <name type="common">Maize anthracnose fungus</name>
    <name type="synonym">Glomerella graminicola</name>
    <dbReference type="NCBI Taxonomy" id="645133"/>
    <lineage>
        <taxon>Eukaryota</taxon>
        <taxon>Fungi</taxon>
        <taxon>Dikarya</taxon>
        <taxon>Ascomycota</taxon>
        <taxon>Pezizomycotina</taxon>
        <taxon>Sordariomycetes</taxon>
        <taxon>Hypocreomycetidae</taxon>
        <taxon>Glomerellales</taxon>
        <taxon>Glomerellaceae</taxon>
        <taxon>Colletotrichum</taxon>
        <taxon>Colletotrichum graminicola species complex</taxon>
    </lineage>
</organism>
<dbReference type="VEuPathDB" id="FungiDB:GLRG_04720"/>
<protein>
    <submittedName>
        <fullName evidence="1">Uncharacterized protein</fullName>
    </submittedName>
</protein>
<dbReference type="GeneID" id="24410085"/>
<evidence type="ECO:0000313" key="2">
    <source>
        <dbReference type="Proteomes" id="UP000008782"/>
    </source>
</evidence>
<dbReference type="AlphaFoldDB" id="E3QFD8"/>